<dbReference type="STRING" id="569365.A0A0D2CAY8"/>
<dbReference type="EMBL" id="KN847043">
    <property type="protein sequence ID" value="KIW28233.1"/>
    <property type="molecule type" value="Genomic_DNA"/>
</dbReference>
<organism evidence="4 5">
    <name type="scientific">Cladophialophora immunda</name>
    <dbReference type="NCBI Taxonomy" id="569365"/>
    <lineage>
        <taxon>Eukaryota</taxon>
        <taxon>Fungi</taxon>
        <taxon>Dikarya</taxon>
        <taxon>Ascomycota</taxon>
        <taxon>Pezizomycotina</taxon>
        <taxon>Eurotiomycetes</taxon>
        <taxon>Chaetothyriomycetidae</taxon>
        <taxon>Chaetothyriales</taxon>
        <taxon>Herpotrichiellaceae</taxon>
        <taxon>Cladophialophora</taxon>
    </lineage>
</organism>
<evidence type="ECO:0008006" key="6">
    <source>
        <dbReference type="Google" id="ProtNLM"/>
    </source>
</evidence>
<dbReference type="HOGENOM" id="CLU_010389_0_0_1"/>
<dbReference type="InterPro" id="IPR045063">
    <property type="entry name" value="Dynamin_N"/>
</dbReference>
<evidence type="ECO:0000313" key="5">
    <source>
        <dbReference type="Proteomes" id="UP000054466"/>
    </source>
</evidence>
<feature type="compositionally biased region" description="Polar residues" evidence="1">
    <location>
        <begin position="37"/>
        <end position="50"/>
    </location>
</feature>
<accession>A0A0D2CAY8</accession>
<dbReference type="VEuPathDB" id="FungiDB:PV07_07912"/>
<dbReference type="SUPFAM" id="SSF52540">
    <property type="entry name" value="P-loop containing nucleoside triphosphate hydrolases"/>
    <property type="match status" value="1"/>
</dbReference>
<keyword evidence="5" id="KW-1185">Reference proteome</keyword>
<feature type="compositionally biased region" description="Polar residues" evidence="1">
    <location>
        <begin position="74"/>
        <end position="96"/>
    </location>
</feature>
<dbReference type="OrthoDB" id="3598281at2759"/>
<feature type="region of interest" description="Disordered" evidence="1">
    <location>
        <begin position="1"/>
        <end position="236"/>
    </location>
</feature>
<gene>
    <name evidence="4" type="ORF">PV07_07912</name>
</gene>
<protein>
    <recommendedName>
        <fullName evidence="6">G domain-containing protein</fullName>
    </recommendedName>
</protein>
<reference evidence="4 5" key="1">
    <citation type="submission" date="2015-01" db="EMBL/GenBank/DDBJ databases">
        <title>The Genome Sequence of Cladophialophora immunda CBS83496.</title>
        <authorList>
            <consortium name="The Broad Institute Genomics Platform"/>
            <person name="Cuomo C."/>
            <person name="de Hoog S."/>
            <person name="Gorbushina A."/>
            <person name="Stielow B."/>
            <person name="Teixiera M."/>
            <person name="Abouelleil A."/>
            <person name="Chapman S.B."/>
            <person name="Priest M."/>
            <person name="Young S.K."/>
            <person name="Wortman J."/>
            <person name="Nusbaum C."/>
            <person name="Birren B."/>
        </authorList>
    </citation>
    <scope>NUCLEOTIDE SEQUENCE [LARGE SCALE GENOMIC DNA]</scope>
    <source>
        <strain evidence="4 5">CBS 83496</strain>
    </source>
</reference>
<proteinExistence type="predicted"/>
<dbReference type="Pfam" id="PF24564">
    <property type="entry name" value="DUF7605"/>
    <property type="match status" value="1"/>
</dbReference>
<evidence type="ECO:0000259" key="2">
    <source>
        <dbReference type="Pfam" id="PF00350"/>
    </source>
</evidence>
<dbReference type="Gene3D" id="3.40.50.300">
    <property type="entry name" value="P-loop containing nucleotide triphosphate hydrolases"/>
    <property type="match status" value="2"/>
</dbReference>
<feature type="domain" description="DUF7605" evidence="3">
    <location>
        <begin position="793"/>
        <end position="973"/>
    </location>
</feature>
<dbReference type="PANTHER" id="PTHR36681">
    <property type="entry name" value="NUCLEAR GTPASE, GERMINAL CENTER-ASSOCIATED, TANDEM DUPLICATE 3"/>
    <property type="match status" value="1"/>
</dbReference>
<feature type="domain" description="Dynamin N-terminal" evidence="2">
    <location>
        <begin position="291"/>
        <end position="533"/>
    </location>
</feature>
<dbReference type="InterPro" id="IPR027417">
    <property type="entry name" value="P-loop_NTPase"/>
</dbReference>
<evidence type="ECO:0000259" key="3">
    <source>
        <dbReference type="Pfam" id="PF24564"/>
    </source>
</evidence>
<dbReference type="GeneID" id="27347106"/>
<dbReference type="RefSeq" id="XP_016248449.1">
    <property type="nucleotide sequence ID" value="XM_016395030.1"/>
</dbReference>
<evidence type="ECO:0000313" key="4">
    <source>
        <dbReference type="EMBL" id="KIW28233.1"/>
    </source>
</evidence>
<sequence length="1058" mass="119453">MVRRPLEADHPPAESSVLVRTRVQSPRSDSDRSSPRQFTPSSTRSRSQSADLLEPLEIDPDVPIPSIERESDEASSLSAHNNLSVRARTPSFSITPPVTEGIATPIPSSPSNRWTSPTPSSTVPALTERIGQLELSGEPVRRQTSSSISDGKVSAPSPVDNVTRIMENIRLGTETPRPDTPTPATYLHPRSPSPNVSIDGADRNTRSASRRRSGSYVDPTPHNVTEEEPPQEPFHEPEFQREFANAKNLVSDLVNVLASSSLHHEAQSRIRALYLQAVDLSHFQKPATRTVGLVGDSGVGKSSLLNSLLDFEGFARSSNSGWACTCVATEYHYHEHENFAIETEYFTVDELHDQFSELLQSYRQYHLRDTQDNDMGEDKEDLKKKAKVAQDTFLAAFRHRLAHNERFLLDNSEVTVLQTLLTWVRNSHLALLERPGAGAEREFFEEASQCSRRLTELTSEQNSSNEASTWPFIRKIKVYLNAFILSKGLVLVDLPGLRDLNSARLKVTERYLLNCDEIFAVCYIGRATTDASVMGVFDLARRASLSKIGIICTKSEDILAEEAKEDRNGEARTRIENFTSNIDKMKKSLGAIDHEIKEFSIDSDTEAEVDEEESRELVRLHNASRKLKKRIKKEQFELKTFLVNTRNQQVTASLQTIYQQRIPGGNLPVFCISNLDYWEHRKKPKAESMPFLQLSGILQVRKYCLSIVAESQLRAAVSYMTDAIPALLGSVELWVQSGAGSLSAERKQTIRNSIEEIEDALDTLKLPGSSVNATARAMEQQFNTRIVRTMRQYSNDWSEAAQDASMEWQGWNHGTYSAFCRKYGDYNTTAVGRRCWNEEAIQAMVTQLATPWRTLQQDLQASQDDLLDAIDGCFDSVIALSDSTDGTTRSLRTLNRTMRHRQALLLSAVEELEDNFQSDLSILRTDAFSGIRTSFIGQLMEVSYTRTIQEQGTGSDMRRKRIIRDGFGDDRLFDNHRRRFRNRFSDLARDLQDNIQEAIATHLAAIQSDLDTLKNENVALESERHPEFRRRVEEAVRDIRHRMEEAYTVVSRFRTAAA</sequence>
<dbReference type="InterPro" id="IPR056024">
    <property type="entry name" value="DUF7605"/>
</dbReference>
<dbReference type="Pfam" id="PF00350">
    <property type="entry name" value="Dynamin_N"/>
    <property type="match status" value="1"/>
</dbReference>
<dbReference type="AlphaFoldDB" id="A0A0D2CAY8"/>
<name>A0A0D2CAY8_9EURO</name>
<evidence type="ECO:0000256" key="1">
    <source>
        <dbReference type="SAM" id="MobiDB-lite"/>
    </source>
</evidence>
<feature type="compositionally biased region" description="Polar residues" evidence="1">
    <location>
        <begin position="109"/>
        <end position="124"/>
    </location>
</feature>
<dbReference type="PANTHER" id="PTHR36681:SF3">
    <property type="entry name" value="NUCLEAR GTPASE, GERMINAL CENTER-ASSOCIATED, TANDEM DUPLICATE 3"/>
    <property type="match status" value="1"/>
</dbReference>
<feature type="compositionally biased region" description="Basic and acidic residues" evidence="1">
    <location>
        <begin position="1"/>
        <end position="12"/>
    </location>
</feature>
<dbReference type="Proteomes" id="UP000054466">
    <property type="component" value="Unassembled WGS sequence"/>
</dbReference>